<evidence type="ECO:0000313" key="4">
    <source>
        <dbReference type="Proteomes" id="UP001371224"/>
    </source>
</evidence>
<gene>
    <name evidence="3" type="ORF">WDU99_13875</name>
</gene>
<dbReference type="Pfam" id="PF20720">
    <property type="entry name" value="nSTAND3"/>
    <property type="match status" value="1"/>
</dbReference>
<accession>A0ABU8LF19</accession>
<dbReference type="RefSeq" id="WP_337333048.1">
    <property type="nucleotide sequence ID" value="NZ_JBBDGM010000013.1"/>
</dbReference>
<proteinExistence type="predicted"/>
<keyword evidence="4" id="KW-1185">Reference proteome</keyword>
<comment type="caution">
    <text evidence="3">The sequence shown here is derived from an EMBL/GenBank/DDBJ whole genome shotgun (WGS) entry which is preliminary data.</text>
</comment>
<evidence type="ECO:0000313" key="3">
    <source>
        <dbReference type="EMBL" id="MEJ1089404.1"/>
    </source>
</evidence>
<name>A0ABU8LF19_9MICO</name>
<dbReference type="InterPro" id="IPR049050">
    <property type="entry name" value="nSTAND3"/>
</dbReference>
<reference evidence="3 4" key="1">
    <citation type="submission" date="2024-02" db="EMBL/GenBank/DDBJ databases">
        <authorList>
            <person name="Saticioglu I.B."/>
        </authorList>
    </citation>
    <scope>NUCLEOTIDE SEQUENCE [LARGE SCALE GENOMIC DNA]</scope>
    <source>
        <strain evidence="3 4">Mu-80</strain>
    </source>
</reference>
<feature type="region of interest" description="Disordered" evidence="1">
    <location>
        <begin position="709"/>
        <end position="739"/>
    </location>
</feature>
<protein>
    <recommendedName>
        <fullName evidence="2">Novel STAND NTPase 3 domain-containing protein</fullName>
    </recommendedName>
</protein>
<feature type="domain" description="Novel STAND NTPase 3" evidence="2">
    <location>
        <begin position="166"/>
        <end position="322"/>
    </location>
</feature>
<sequence length="739" mass="81557">MAILSSTFGQTVEPFEDGNDAGRDGAFRGVWRDELAEQALAGAFVIQAKHSSADKTISLSNVASELPKIADLHRRGLCDNYVLMTNCRVTGESNAAIVEAIKALGVKDVRVWARTWIEDKLSNSPELRRMVPRVYGLGDLTEILDDRRRQQASAILHALGSSTATFVSTAPYRAALDALDRHRAVVLLGGPTVGKSVIAQMLALGAVDAGGMDVIKATSASEFLEAWNPGNPNRMYWVDDVFGELSAEPSLLDAWSRNMAALLAARAQGNRFVFTSRDYIYREAVQRLKESNVRFWDNARIEVVVSDLTSAERQMILYNHMKLGSQSTNFRSRIKPHLAHVSSLKSFTPGLAYRLGNARFTKLLDPSDRLAVTSSFDNPTAYLDEIIGQLNARDKAAIALLFAAGGELHLPIQDSARARNLVVDLGSTLESVPPALESLDGTFVKSERFPVGATYTFAHPTIREAANRFLQSGVATVASIVRATPFPDLVGQVDLRHPDAIPPKERGRHLIVGEVEGPSVVEAAVRHLSGVSGYGAWRVKSDLLELLARRASPDVRALFVANGLEYVSEWATTVVHSASARRLFGLLQNEQSLPEGARAVALSQLVDAARDLRSSVWMTTEWLTETEVTEIREEVEGVLQFPDDVLEGITDSYDVDSNPDSYLEDYWSTVDELREIFADDDDILARLNYYESRLEVVTADVNLMSQYAPWEDDDDDRRDDLNDRQPAESTRSIFDDVDE</sequence>
<evidence type="ECO:0000259" key="2">
    <source>
        <dbReference type="Pfam" id="PF20720"/>
    </source>
</evidence>
<dbReference type="Proteomes" id="UP001371224">
    <property type="component" value="Unassembled WGS sequence"/>
</dbReference>
<dbReference type="EMBL" id="JBBDGM010000013">
    <property type="protein sequence ID" value="MEJ1089404.1"/>
    <property type="molecule type" value="Genomic_DNA"/>
</dbReference>
<organism evidence="3 4">
    <name type="scientific">Microbacterium bandirmense</name>
    <dbReference type="NCBI Taxonomy" id="3122050"/>
    <lineage>
        <taxon>Bacteria</taxon>
        <taxon>Bacillati</taxon>
        <taxon>Actinomycetota</taxon>
        <taxon>Actinomycetes</taxon>
        <taxon>Micrococcales</taxon>
        <taxon>Microbacteriaceae</taxon>
        <taxon>Microbacterium</taxon>
    </lineage>
</organism>
<evidence type="ECO:0000256" key="1">
    <source>
        <dbReference type="SAM" id="MobiDB-lite"/>
    </source>
</evidence>